<evidence type="ECO:0000256" key="6">
    <source>
        <dbReference type="ARBA" id="ARBA00023136"/>
    </source>
</evidence>
<evidence type="ECO:0000313" key="11">
    <source>
        <dbReference type="EMBL" id="ELU00881.1"/>
    </source>
</evidence>
<dbReference type="GO" id="GO:0015271">
    <property type="term" value="F:outward rectifier potassium channel activity"/>
    <property type="evidence" value="ECO:0007669"/>
    <property type="project" value="TreeGrafter"/>
</dbReference>
<dbReference type="PRINTS" id="PR01333">
    <property type="entry name" value="2POREKCHANEL"/>
</dbReference>
<feature type="transmembrane region" description="Helical" evidence="9">
    <location>
        <begin position="117"/>
        <end position="135"/>
    </location>
</feature>
<feature type="transmembrane region" description="Helical" evidence="9">
    <location>
        <begin position="242"/>
        <end position="265"/>
    </location>
</feature>
<feature type="transmembrane region" description="Helical" evidence="9">
    <location>
        <begin position="277"/>
        <end position="298"/>
    </location>
</feature>
<feature type="transmembrane region" description="Helical" evidence="9">
    <location>
        <begin position="310"/>
        <end position="328"/>
    </location>
</feature>
<dbReference type="Pfam" id="PF07885">
    <property type="entry name" value="Ion_trans_2"/>
    <property type="match status" value="2"/>
</dbReference>
<dbReference type="GO" id="GO:0005886">
    <property type="term" value="C:plasma membrane"/>
    <property type="evidence" value="ECO:0007669"/>
    <property type="project" value="TreeGrafter"/>
</dbReference>
<evidence type="ECO:0000256" key="9">
    <source>
        <dbReference type="SAM" id="Phobius"/>
    </source>
</evidence>
<dbReference type="EMBL" id="KB305619">
    <property type="protein sequence ID" value="ELU00881.1"/>
    <property type="molecule type" value="Genomic_DNA"/>
</dbReference>
<evidence type="ECO:0000256" key="7">
    <source>
        <dbReference type="ARBA" id="ARBA00023303"/>
    </source>
</evidence>
<feature type="domain" description="Potassium channel" evidence="10">
    <location>
        <begin position="252"/>
        <end position="332"/>
    </location>
</feature>
<protein>
    <recommendedName>
        <fullName evidence="10">Potassium channel domain-containing protein</fullName>
    </recommendedName>
</protein>
<dbReference type="GO" id="GO:0030322">
    <property type="term" value="P:stabilization of membrane potential"/>
    <property type="evidence" value="ECO:0007669"/>
    <property type="project" value="TreeGrafter"/>
</dbReference>
<dbReference type="Proteomes" id="UP000014760">
    <property type="component" value="Unassembled WGS sequence"/>
</dbReference>
<sequence length="343" mass="38681">VANCCKKTMKVITSHIGLCGMVVVYAIAGGFMFQHLERANEKSDCTKAENKYRFLENATKFNLWQIAFYSRSEADMKYAMDEFQLQLTKFRDDVLTIDYGGKNCSFMGQPGGPAYEWSYPGALLFSVTVITTIGYGNIAPKTMWGRIVCIAYATLGIPLMLLCLANIGDVMADIFRFIYIRICCCGCCRQRKPRNRSSHKEHRSPEIWKVEYEANQGLMSQKNEVITDDDESDDEDDSDDKISVPLTITIGVIASYILFGVMLFGIWENWDALEASYFCFITISTIGFGDIVPGSATFENEGDQYKMLGAALYMLFGMAILSMCFSLIQEEIVAKFKYVAERI</sequence>
<name>R7U440_CAPTE</name>
<keyword evidence="3 8" id="KW-0812">Transmembrane</keyword>
<dbReference type="GO" id="GO:0022841">
    <property type="term" value="F:potassium ion leak channel activity"/>
    <property type="evidence" value="ECO:0007669"/>
    <property type="project" value="TreeGrafter"/>
</dbReference>
<evidence type="ECO:0000259" key="10">
    <source>
        <dbReference type="Pfam" id="PF07885"/>
    </source>
</evidence>
<accession>R7U440</accession>
<evidence type="ECO:0000256" key="1">
    <source>
        <dbReference type="ARBA" id="ARBA00004141"/>
    </source>
</evidence>
<dbReference type="EnsemblMetazoa" id="CapteT74395">
    <property type="protein sequence ID" value="CapteP74395"/>
    <property type="gene ID" value="CapteG74395"/>
</dbReference>
<keyword evidence="4 9" id="KW-1133">Transmembrane helix</keyword>
<keyword evidence="5 8" id="KW-0406">Ion transport</keyword>
<reference evidence="13" key="1">
    <citation type="submission" date="2012-12" db="EMBL/GenBank/DDBJ databases">
        <authorList>
            <person name="Hellsten U."/>
            <person name="Grimwood J."/>
            <person name="Chapman J.A."/>
            <person name="Shapiro H."/>
            <person name="Aerts A."/>
            <person name="Otillar R.P."/>
            <person name="Terry A.Y."/>
            <person name="Boore J.L."/>
            <person name="Simakov O."/>
            <person name="Marletaz F."/>
            <person name="Cho S.-J."/>
            <person name="Edsinger-Gonzales E."/>
            <person name="Havlak P."/>
            <person name="Kuo D.-H."/>
            <person name="Larsson T."/>
            <person name="Lv J."/>
            <person name="Arendt D."/>
            <person name="Savage R."/>
            <person name="Osoegawa K."/>
            <person name="de Jong P."/>
            <person name="Lindberg D.R."/>
            <person name="Seaver E.C."/>
            <person name="Weisblat D.A."/>
            <person name="Putnam N.H."/>
            <person name="Grigoriev I.V."/>
            <person name="Rokhsar D.S."/>
        </authorList>
    </citation>
    <scope>NUCLEOTIDE SEQUENCE</scope>
    <source>
        <strain evidence="13">I ESC-2004</strain>
    </source>
</reference>
<dbReference type="HOGENOM" id="CLU_022504_5_2_1"/>
<reference evidence="12" key="3">
    <citation type="submission" date="2015-06" db="UniProtKB">
        <authorList>
            <consortium name="EnsemblMetazoa"/>
        </authorList>
    </citation>
    <scope>IDENTIFICATION</scope>
</reference>
<feature type="domain" description="Potassium channel" evidence="10">
    <location>
        <begin position="115"/>
        <end position="171"/>
    </location>
</feature>
<dbReference type="PANTHER" id="PTHR11003">
    <property type="entry name" value="POTASSIUM CHANNEL, SUBFAMILY K"/>
    <property type="match status" value="1"/>
</dbReference>
<keyword evidence="6 9" id="KW-0472">Membrane</keyword>
<dbReference type="OrthoDB" id="297496at2759"/>
<dbReference type="OMA" id="GEIMATF"/>
<dbReference type="EMBL" id="AMQN01009528">
    <property type="status" value="NOT_ANNOTATED_CDS"/>
    <property type="molecule type" value="Genomic_DNA"/>
</dbReference>
<feature type="transmembrane region" description="Helical" evidence="9">
    <location>
        <begin position="12"/>
        <end position="33"/>
    </location>
</feature>
<evidence type="ECO:0000256" key="3">
    <source>
        <dbReference type="ARBA" id="ARBA00022692"/>
    </source>
</evidence>
<keyword evidence="7 8" id="KW-0407">Ion channel</keyword>
<evidence type="ECO:0000256" key="8">
    <source>
        <dbReference type="RuleBase" id="RU003857"/>
    </source>
</evidence>
<dbReference type="InterPro" id="IPR003280">
    <property type="entry name" value="2pore_dom_K_chnl"/>
</dbReference>
<reference evidence="11 13" key="2">
    <citation type="journal article" date="2013" name="Nature">
        <title>Insights into bilaterian evolution from three spiralian genomes.</title>
        <authorList>
            <person name="Simakov O."/>
            <person name="Marletaz F."/>
            <person name="Cho S.J."/>
            <person name="Edsinger-Gonzales E."/>
            <person name="Havlak P."/>
            <person name="Hellsten U."/>
            <person name="Kuo D.H."/>
            <person name="Larsson T."/>
            <person name="Lv J."/>
            <person name="Arendt D."/>
            <person name="Savage R."/>
            <person name="Osoegawa K."/>
            <person name="de Jong P."/>
            <person name="Grimwood J."/>
            <person name="Chapman J.A."/>
            <person name="Shapiro H."/>
            <person name="Aerts A."/>
            <person name="Otillar R.P."/>
            <person name="Terry A.Y."/>
            <person name="Boore J.L."/>
            <person name="Grigoriev I.V."/>
            <person name="Lindberg D.R."/>
            <person name="Seaver E.C."/>
            <person name="Weisblat D.A."/>
            <person name="Putnam N.H."/>
            <person name="Rokhsar D.S."/>
        </authorList>
    </citation>
    <scope>NUCLEOTIDE SEQUENCE</scope>
    <source>
        <strain evidence="11 13">I ESC-2004</strain>
    </source>
</reference>
<evidence type="ECO:0000313" key="13">
    <source>
        <dbReference type="Proteomes" id="UP000014760"/>
    </source>
</evidence>
<proteinExistence type="inferred from homology"/>
<dbReference type="PANTHER" id="PTHR11003:SF334">
    <property type="entry name" value="FI03418P"/>
    <property type="match status" value="1"/>
</dbReference>
<evidence type="ECO:0000313" key="12">
    <source>
        <dbReference type="EnsemblMetazoa" id="CapteP74395"/>
    </source>
</evidence>
<comment type="similarity">
    <text evidence="8">Belongs to the two pore domain potassium channel (TC 1.A.1.8) family.</text>
</comment>
<keyword evidence="13" id="KW-1185">Reference proteome</keyword>
<dbReference type="Gene3D" id="1.10.287.70">
    <property type="match status" value="1"/>
</dbReference>
<feature type="non-terminal residue" evidence="11">
    <location>
        <position position="343"/>
    </location>
</feature>
<comment type="subcellular location">
    <subcellularLocation>
        <location evidence="1">Membrane</location>
        <topology evidence="1">Multi-pass membrane protein</topology>
    </subcellularLocation>
</comment>
<dbReference type="SUPFAM" id="SSF81324">
    <property type="entry name" value="Voltage-gated potassium channels"/>
    <property type="match status" value="2"/>
</dbReference>
<evidence type="ECO:0000256" key="4">
    <source>
        <dbReference type="ARBA" id="ARBA00022989"/>
    </source>
</evidence>
<evidence type="ECO:0000256" key="5">
    <source>
        <dbReference type="ARBA" id="ARBA00023065"/>
    </source>
</evidence>
<dbReference type="STRING" id="283909.R7U440"/>
<evidence type="ECO:0000256" key="2">
    <source>
        <dbReference type="ARBA" id="ARBA00022448"/>
    </source>
</evidence>
<gene>
    <name evidence="11" type="ORF">CAPTEDRAFT_74395</name>
</gene>
<organism evidence="11">
    <name type="scientific">Capitella teleta</name>
    <name type="common">Polychaete worm</name>
    <dbReference type="NCBI Taxonomy" id="283909"/>
    <lineage>
        <taxon>Eukaryota</taxon>
        <taxon>Metazoa</taxon>
        <taxon>Spiralia</taxon>
        <taxon>Lophotrochozoa</taxon>
        <taxon>Annelida</taxon>
        <taxon>Polychaeta</taxon>
        <taxon>Sedentaria</taxon>
        <taxon>Scolecida</taxon>
        <taxon>Capitellidae</taxon>
        <taxon>Capitella</taxon>
    </lineage>
</organism>
<feature type="non-terminal residue" evidence="11">
    <location>
        <position position="1"/>
    </location>
</feature>
<dbReference type="InterPro" id="IPR013099">
    <property type="entry name" value="K_chnl_dom"/>
</dbReference>
<dbReference type="AlphaFoldDB" id="R7U440"/>
<feature type="transmembrane region" description="Helical" evidence="9">
    <location>
        <begin position="147"/>
        <end position="167"/>
    </location>
</feature>
<keyword evidence="2 8" id="KW-0813">Transport</keyword>